<protein>
    <submittedName>
        <fullName evidence="2">Uncharacterized protein</fullName>
    </submittedName>
</protein>
<organism evidence="2 3">
    <name type="scientific">Periconia digitata</name>
    <dbReference type="NCBI Taxonomy" id="1303443"/>
    <lineage>
        <taxon>Eukaryota</taxon>
        <taxon>Fungi</taxon>
        <taxon>Dikarya</taxon>
        <taxon>Ascomycota</taxon>
        <taxon>Pezizomycotina</taxon>
        <taxon>Dothideomycetes</taxon>
        <taxon>Pleosporomycetidae</taxon>
        <taxon>Pleosporales</taxon>
        <taxon>Massarineae</taxon>
        <taxon>Periconiaceae</taxon>
        <taxon>Periconia</taxon>
    </lineage>
</organism>
<sequence>MSSKKTKFRRERNRNGRYWELIESQCAQEGKKYKGRRKEKAKLMFSNKSRPNSAPHPLPFRSLVSKHHTTHTQTYP</sequence>
<name>A0A9W4U801_9PLEO</name>
<proteinExistence type="predicted"/>
<accession>A0A9W4U801</accession>
<evidence type="ECO:0000313" key="3">
    <source>
        <dbReference type="Proteomes" id="UP001152607"/>
    </source>
</evidence>
<evidence type="ECO:0000313" key="2">
    <source>
        <dbReference type="EMBL" id="CAI6328797.1"/>
    </source>
</evidence>
<reference evidence="2" key="1">
    <citation type="submission" date="2023-01" db="EMBL/GenBank/DDBJ databases">
        <authorList>
            <person name="Van Ghelder C."/>
            <person name="Rancurel C."/>
        </authorList>
    </citation>
    <scope>NUCLEOTIDE SEQUENCE</scope>
    <source>
        <strain evidence="2">CNCM I-4278</strain>
    </source>
</reference>
<gene>
    <name evidence="2" type="ORF">PDIGIT_LOCUS4024</name>
</gene>
<dbReference type="Proteomes" id="UP001152607">
    <property type="component" value="Unassembled WGS sequence"/>
</dbReference>
<dbReference type="AlphaFoldDB" id="A0A9W4U801"/>
<comment type="caution">
    <text evidence="2">The sequence shown here is derived from an EMBL/GenBank/DDBJ whole genome shotgun (WGS) entry which is preliminary data.</text>
</comment>
<feature type="region of interest" description="Disordered" evidence="1">
    <location>
        <begin position="30"/>
        <end position="76"/>
    </location>
</feature>
<keyword evidence="3" id="KW-1185">Reference proteome</keyword>
<dbReference type="EMBL" id="CAOQHR010000002">
    <property type="protein sequence ID" value="CAI6328797.1"/>
    <property type="molecule type" value="Genomic_DNA"/>
</dbReference>
<evidence type="ECO:0000256" key="1">
    <source>
        <dbReference type="SAM" id="MobiDB-lite"/>
    </source>
</evidence>